<keyword evidence="5 10" id="KW-1133">Transmembrane helix</keyword>
<keyword evidence="7 10" id="KW-0472">Membrane</keyword>
<dbReference type="Pfam" id="PF02660">
    <property type="entry name" value="G3P_acyltransf"/>
    <property type="match status" value="1"/>
</dbReference>
<name>A0AAW5LMH2_MAMSC</name>
<feature type="transmembrane region" description="Helical" evidence="10">
    <location>
        <begin position="52"/>
        <end position="74"/>
    </location>
</feature>
<dbReference type="GO" id="GO:0043772">
    <property type="term" value="F:acyl-phosphate glycerol-3-phosphate acyltransferase activity"/>
    <property type="evidence" value="ECO:0007669"/>
    <property type="project" value="UniProtKB-UniRule"/>
</dbReference>
<keyword evidence="4 10" id="KW-0812">Transmembrane</keyword>
<evidence type="ECO:0000256" key="1">
    <source>
        <dbReference type="ARBA" id="ARBA00022475"/>
    </source>
</evidence>
<dbReference type="RefSeq" id="WP_048543123.1">
    <property type="nucleotide sequence ID" value="NZ_CAJVGN010000001.1"/>
</dbReference>
<dbReference type="AlphaFoldDB" id="A0AAW5LMH2"/>
<accession>A0AAW5LMH2</accession>
<feature type="transmembrane region" description="Helical" evidence="10">
    <location>
        <begin position="109"/>
        <end position="133"/>
    </location>
</feature>
<dbReference type="EMBL" id="JANILD010000005">
    <property type="protein sequence ID" value="MCQ9304222.1"/>
    <property type="molecule type" value="Genomic_DNA"/>
</dbReference>
<dbReference type="GeneID" id="48592954"/>
<dbReference type="EC" id="2.3.1.275" evidence="10"/>
<sequence>MMTFVVIILSYLVGCFPSGLVLGKLFYKKDIRQFGSGNLGATNTFRVLGKKAGFIVMFLDIFKGFIVVFFPIWFNVDIPSIFVGICAVVGHVFPIFLKFKGGKAVATSAGAVLGVHPILLIILAIIFFVILYLTKYVSLSSIVAGISCFIGAIIIGDIPFLIVSIAILVILLVRHQSNIIRIFKGQEPKIKWM</sequence>
<dbReference type="Proteomes" id="UP001204068">
    <property type="component" value="Unassembled WGS sequence"/>
</dbReference>
<dbReference type="SMART" id="SM01207">
    <property type="entry name" value="G3P_acyltransf"/>
    <property type="match status" value="1"/>
</dbReference>
<keyword evidence="3 10" id="KW-0808">Transferase</keyword>
<dbReference type="GO" id="GO:0005886">
    <property type="term" value="C:plasma membrane"/>
    <property type="evidence" value="ECO:0007669"/>
    <property type="project" value="UniProtKB-SubCell"/>
</dbReference>
<evidence type="ECO:0000256" key="9">
    <source>
        <dbReference type="ARBA" id="ARBA00023264"/>
    </source>
</evidence>
<evidence type="ECO:0000256" key="3">
    <source>
        <dbReference type="ARBA" id="ARBA00022679"/>
    </source>
</evidence>
<gene>
    <name evidence="10 11" type="primary">plsY</name>
    <name evidence="11" type="ORF">NQ032_11480</name>
</gene>
<evidence type="ECO:0000256" key="4">
    <source>
        <dbReference type="ARBA" id="ARBA00022692"/>
    </source>
</evidence>
<feature type="transmembrane region" description="Helical" evidence="10">
    <location>
        <begin position="6"/>
        <end position="27"/>
    </location>
</feature>
<evidence type="ECO:0000256" key="7">
    <source>
        <dbReference type="ARBA" id="ARBA00023136"/>
    </source>
</evidence>
<keyword evidence="8 10" id="KW-0594">Phospholipid biosynthesis</keyword>
<dbReference type="HAMAP" id="MF_01043">
    <property type="entry name" value="PlsY"/>
    <property type="match status" value="1"/>
</dbReference>
<feature type="transmembrane region" description="Helical" evidence="10">
    <location>
        <begin position="80"/>
        <end position="97"/>
    </location>
</feature>
<keyword evidence="1 10" id="KW-1003">Cell membrane</keyword>
<comment type="function">
    <text evidence="10">Catalyzes the transfer of an acyl group from acyl-phosphate (acyl-PO(4)) to glycerol-3-phosphate (G3P) to form lysophosphatidic acid (LPA). This enzyme utilizes acyl-phosphate as fatty acyl donor, but not acyl-CoA or acyl-ACP.</text>
</comment>
<evidence type="ECO:0000256" key="5">
    <source>
        <dbReference type="ARBA" id="ARBA00022989"/>
    </source>
</evidence>
<organism evidence="11 12">
    <name type="scientific">Mammaliicoccus sciuri</name>
    <name type="common">Staphylococcus sciuri</name>
    <dbReference type="NCBI Taxonomy" id="1296"/>
    <lineage>
        <taxon>Bacteria</taxon>
        <taxon>Bacillati</taxon>
        <taxon>Bacillota</taxon>
        <taxon>Bacilli</taxon>
        <taxon>Bacillales</taxon>
        <taxon>Staphylococcaceae</taxon>
        <taxon>Mammaliicoccus</taxon>
    </lineage>
</organism>
<dbReference type="GO" id="GO:0008654">
    <property type="term" value="P:phospholipid biosynthetic process"/>
    <property type="evidence" value="ECO:0007669"/>
    <property type="project" value="UniProtKB-UniRule"/>
</dbReference>
<dbReference type="PANTHER" id="PTHR30309:SF0">
    <property type="entry name" value="GLYCEROL-3-PHOSPHATE ACYLTRANSFERASE-RELATED"/>
    <property type="match status" value="1"/>
</dbReference>
<keyword evidence="2 10" id="KW-0444">Lipid biosynthesis</keyword>
<evidence type="ECO:0000256" key="10">
    <source>
        <dbReference type="HAMAP-Rule" id="MF_01043"/>
    </source>
</evidence>
<comment type="similarity">
    <text evidence="10">Belongs to the PlsY family.</text>
</comment>
<comment type="subunit">
    <text evidence="10">Probably interacts with PlsX.</text>
</comment>
<evidence type="ECO:0000313" key="11">
    <source>
        <dbReference type="EMBL" id="MCQ9304222.1"/>
    </source>
</evidence>
<evidence type="ECO:0000256" key="6">
    <source>
        <dbReference type="ARBA" id="ARBA00023098"/>
    </source>
</evidence>
<reference evidence="11" key="1">
    <citation type="submission" date="2022-07" db="EMBL/GenBank/DDBJ databases">
        <title>Bacterial species isolated from the porcine tonsil microbiota.</title>
        <authorList>
            <person name="Oliveira I.M.F."/>
        </authorList>
    </citation>
    <scope>NUCLEOTIDE SEQUENCE</scope>
    <source>
        <strain evidence="11">8QC2O2</strain>
    </source>
</reference>
<dbReference type="InterPro" id="IPR003811">
    <property type="entry name" value="G3P_acylTferase_PlsY"/>
</dbReference>
<keyword evidence="9 10" id="KW-1208">Phospholipid metabolism</keyword>
<dbReference type="PANTHER" id="PTHR30309">
    <property type="entry name" value="INNER MEMBRANE PROTEIN YGIH"/>
    <property type="match status" value="1"/>
</dbReference>
<comment type="caution">
    <text evidence="11">The sequence shown here is derived from an EMBL/GenBank/DDBJ whole genome shotgun (WGS) entry which is preliminary data.</text>
</comment>
<comment type="catalytic activity">
    <reaction evidence="10">
        <text>an acyl phosphate + sn-glycerol 3-phosphate = a 1-acyl-sn-glycero-3-phosphate + phosphate</text>
        <dbReference type="Rhea" id="RHEA:34075"/>
        <dbReference type="ChEBI" id="CHEBI:43474"/>
        <dbReference type="ChEBI" id="CHEBI:57597"/>
        <dbReference type="ChEBI" id="CHEBI:57970"/>
        <dbReference type="ChEBI" id="CHEBI:59918"/>
        <dbReference type="EC" id="2.3.1.275"/>
    </reaction>
</comment>
<protein>
    <recommendedName>
        <fullName evidence="10">Glycerol-3-phosphate acyltransferase</fullName>
    </recommendedName>
    <alternativeName>
        <fullName evidence="10">Acyl-PO4 G3P acyltransferase</fullName>
    </alternativeName>
    <alternativeName>
        <fullName evidence="10">Acyl-phosphate--glycerol-3-phosphate acyltransferase</fullName>
    </alternativeName>
    <alternativeName>
        <fullName evidence="10">G3P acyltransferase</fullName>
        <shortName evidence="10">GPAT</shortName>
        <ecNumber evidence="10">2.3.1.275</ecNumber>
    </alternativeName>
    <alternativeName>
        <fullName evidence="10">Lysophosphatidic acid synthase</fullName>
        <shortName evidence="10">LPA synthase</shortName>
    </alternativeName>
</protein>
<proteinExistence type="inferred from homology"/>
<dbReference type="NCBIfam" id="TIGR00023">
    <property type="entry name" value="glycerol-3-phosphate 1-O-acyltransferase PlsY"/>
    <property type="match status" value="1"/>
</dbReference>
<evidence type="ECO:0000313" key="12">
    <source>
        <dbReference type="Proteomes" id="UP001204068"/>
    </source>
</evidence>
<keyword evidence="6 10" id="KW-0443">Lipid metabolism</keyword>
<evidence type="ECO:0000256" key="8">
    <source>
        <dbReference type="ARBA" id="ARBA00023209"/>
    </source>
</evidence>
<feature type="transmembrane region" description="Helical" evidence="10">
    <location>
        <begin position="139"/>
        <end position="172"/>
    </location>
</feature>
<evidence type="ECO:0000256" key="2">
    <source>
        <dbReference type="ARBA" id="ARBA00022516"/>
    </source>
</evidence>
<comment type="pathway">
    <text evidence="10">Lipid metabolism; phospholipid metabolism.</text>
</comment>
<comment type="subcellular location">
    <subcellularLocation>
        <location evidence="10">Cell membrane</location>
        <topology evidence="10">Multi-pass membrane protein</topology>
    </subcellularLocation>
</comment>
<keyword evidence="11" id="KW-0012">Acyltransferase</keyword>